<dbReference type="GO" id="GO:0000171">
    <property type="term" value="F:ribonuclease MRP activity"/>
    <property type="evidence" value="ECO:0007669"/>
    <property type="project" value="TreeGrafter"/>
</dbReference>
<dbReference type="GO" id="GO:0004526">
    <property type="term" value="F:ribonuclease P activity"/>
    <property type="evidence" value="ECO:0007669"/>
    <property type="project" value="TreeGrafter"/>
</dbReference>
<proteinExistence type="predicted"/>
<dbReference type="InterPro" id="IPR020347">
    <property type="entry name" value="Pop8"/>
</dbReference>
<feature type="domain" description="Ribonucleases P/MRP subunit Pop8-like" evidence="1">
    <location>
        <begin position="37"/>
        <end position="109"/>
    </location>
</feature>
<name>A0A0G4L4X1_VERLO</name>
<dbReference type="Proteomes" id="UP000045706">
    <property type="component" value="Unassembled WGS sequence"/>
</dbReference>
<dbReference type="GO" id="GO:0000294">
    <property type="term" value="P:nuclear-transcribed mRNA catabolic process, RNase MRP-dependent"/>
    <property type="evidence" value="ECO:0007669"/>
    <property type="project" value="TreeGrafter"/>
</dbReference>
<dbReference type="Proteomes" id="UP000689129">
    <property type="component" value="Unassembled WGS sequence"/>
</dbReference>
<evidence type="ECO:0000259" key="1">
    <source>
        <dbReference type="Pfam" id="PF20976"/>
    </source>
</evidence>
<dbReference type="Proteomes" id="UP000044602">
    <property type="component" value="Unassembled WGS sequence"/>
</dbReference>
<dbReference type="InterPro" id="IPR049128">
    <property type="entry name" value="Pop8-like_dom"/>
</dbReference>
<evidence type="ECO:0000313" key="6">
    <source>
        <dbReference type="Proteomes" id="UP000045706"/>
    </source>
</evidence>
<gene>
    <name evidence="3" type="ORF">BN1708_001296</name>
    <name evidence="2" type="ORF">BN1723_011184</name>
    <name evidence="4" type="ORF">HYQ45_013910</name>
</gene>
<dbReference type="Pfam" id="PF20976">
    <property type="entry name" value="Pop8"/>
    <property type="match status" value="1"/>
</dbReference>
<dbReference type="GO" id="GO:0000172">
    <property type="term" value="C:ribonuclease MRP complex"/>
    <property type="evidence" value="ECO:0007669"/>
    <property type="project" value="InterPro"/>
</dbReference>
<dbReference type="EMBL" id="JAEMWZ010000339">
    <property type="protein sequence ID" value="KAG7123421.1"/>
    <property type="molecule type" value="Genomic_DNA"/>
</dbReference>
<accession>A0A0G4L4X1</accession>
<reference evidence="4" key="2">
    <citation type="journal article" date="2021" name="Mol. Plant Pathol.">
        <title>A 20-kb lineage-specific genomic region tames virulence in pathogenic amphidiploid Verticillium longisporum.</title>
        <authorList>
            <person name="Harting R."/>
            <person name="Starke J."/>
            <person name="Kusch H."/>
            <person name="Poggeler S."/>
            <person name="Maurus I."/>
            <person name="Schluter R."/>
            <person name="Landesfeind M."/>
            <person name="Bulla I."/>
            <person name="Nowrousian M."/>
            <person name="de Jonge R."/>
            <person name="Stahlhut G."/>
            <person name="Hoff K.J."/>
            <person name="Asshauer K.P."/>
            <person name="Thurmer A."/>
            <person name="Stanke M."/>
            <person name="Daniel R."/>
            <person name="Morgenstern B."/>
            <person name="Thomma B.P.H.J."/>
            <person name="Kronstad J.W."/>
            <person name="Braus-Stromeyer S.A."/>
            <person name="Braus G.H."/>
        </authorList>
    </citation>
    <scope>NUCLEOTIDE SEQUENCE</scope>
    <source>
        <strain evidence="4">Vl32</strain>
    </source>
</reference>
<dbReference type="EMBL" id="CVQI01007557">
    <property type="protein sequence ID" value="CRK16998.1"/>
    <property type="molecule type" value="Genomic_DNA"/>
</dbReference>
<evidence type="ECO:0000313" key="4">
    <source>
        <dbReference type="EMBL" id="KAG7123421.1"/>
    </source>
</evidence>
<dbReference type="PANTHER" id="PTHR28173:SF1">
    <property type="entry name" value="RIBONUCLEASES P_MRP PROTEIN SUBUNIT POP8"/>
    <property type="match status" value="1"/>
</dbReference>
<dbReference type="GO" id="GO:0005655">
    <property type="term" value="C:nucleolar ribonuclease P complex"/>
    <property type="evidence" value="ECO:0007669"/>
    <property type="project" value="InterPro"/>
</dbReference>
<dbReference type="GO" id="GO:0034965">
    <property type="term" value="P:intronic box C/D snoRNA processing"/>
    <property type="evidence" value="ECO:0007669"/>
    <property type="project" value="TreeGrafter"/>
</dbReference>
<sequence>MSTQSKGQDTAPASTQQAYQNHKSHELLTCSIKAPLFSYAHLEVVRDEPGTASTDALQFHSFCTSALTQFLGATGAAISLDILKVQGNECWLRVSRQDLGAFAAALTAWPGTRDAGAHTILRIRQCSDWLGAMVGGDGQDKLWTS</sequence>
<dbReference type="PANTHER" id="PTHR28173">
    <property type="entry name" value="RIBONUCLEASES P/MRP PROTEIN SUBUNIT POP8"/>
    <property type="match status" value="1"/>
</dbReference>
<organism evidence="2 6">
    <name type="scientific">Verticillium longisporum</name>
    <name type="common">Verticillium dahliae var. longisporum</name>
    <dbReference type="NCBI Taxonomy" id="100787"/>
    <lineage>
        <taxon>Eukaryota</taxon>
        <taxon>Fungi</taxon>
        <taxon>Dikarya</taxon>
        <taxon>Ascomycota</taxon>
        <taxon>Pezizomycotina</taxon>
        <taxon>Sordariomycetes</taxon>
        <taxon>Hypocreomycetidae</taxon>
        <taxon>Glomerellales</taxon>
        <taxon>Plectosphaerellaceae</taxon>
        <taxon>Verticillium</taxon>
    </lineage>
</organism>
<dbReference type="GO" id="GO:0008033">
    <property type="term" value="P:tRNA processing"/>
    <property type="evidence" value="ECO:0007669"/>
    <property type="project" value="InterPro"/>
</dbReference>
<keyword evidence="5" id="KW-1185">Reference proteome</keyword>
<dbReference type="EMBL" id="CVQH01023638">
    <property type="protein sequence ID" value="CRK35664.1"/>
    <property type="molecule type" value="Genomic_DNA"/>
</dbReference>
<dbReference type="OrthoDB" id="5530243at2759"/>
<reference evidence="5 6" key="1">
    <citation type="submission" date="2015-05" db="EMBL/GenBank/DDBJ databases">
        <authorList>
            <person name="Fogelqvist Johan"/>
        </authorList>
    </citation>
    <scope>NUCLEOTIDE SEQUENCE [LARGE SCALE GENOMIC DNA]</scope>
    <source>
        <strain evidence="3">VL1</strain>
        <strain evidence="2">VL2</strain>
    </source>
</reference>
<evidence type="ECO:0000313" key="2">
    <source>
        <dbReference type="EMBL" id="CRK16998.1"/>
    </source>
</evidence>
<protein>
    <recommendedName>
        <fullName evidence="1">Ribonucleases P/MRP subunit Pop8-like domain-containing protein</fullName>
    </recommendedName>
</protein>
<dbReference type="AlphaFoldDB" id="A0A0G4L4X1"/>
<dbReference type="STRING" id="100787.A0A0G4L4X1"/>
<evidence type="ECO:0000313" key="3">
    <source>
        <dbReference type="EMBL" id="CRK35664.1"/>
    </source>
</evidence>
<evidence type="ECO:0000313" key="5">
    <source>
        <dbReference type="Proteomes" id="UP000044602"/>
    </source>
</evidence>